<dbReference type="Proteomes" id="UP000821865">
    <property type="component" value="Chromosome 11"/>
</dbReference>
<sequence>MQLFSSWKPRTGLSLLHPDIEQRMKEKLEQTKQSQNPRRDRTVTYRCHTGEVSAHPTLGIPQGSPISPLLWNIVISGLLDVPMLPGVAIQAYADDTVIVVPGENRAAIERTAALALQRVAEWSSRSKVTISVTKSFFLAFPHRSAAVRGPHLKRRWQPALHDLRAALALRLTSTLAYWR</sequence>
<accession>A0ACB8DKV9</accession>
<name>A0ACB8DKV9_DERSI</name>
<dbReference type="EMBL" id="CM023480">
    <property type="protein sequence ID" value="KAH7971362.1"/>
    <property type="molecule type" value="Genomic_DNA"/>
</dbReference>
<evidence type="ECO:0000313" key="2">
    <source>
        <dbReference type="Proteomes" id="UP000821865"/>
    </source>
</evidence>
<reference evidence="1" key="1">
    <citation type="submission" date="2020-05" db="EMBL/GenBank/DDBJ databases">
        <title>Large-scale comparative analyses of tick genomes elucidate their genetic diversity and vector capacities.</title>
        <authorList>
            <person name="Jia N."/>
            <person name="Wang J."/>
            <person name="Shi W."/>
            <person name="Du L."/>
            <person name="Sun Y."/>
            <person name="Zhan W."/>
            <person name="Jiang J."/>
            <person name="Wang Q."/>
            <person name="Zhang B."/>
            <person name="Ji P."/>
            <person name="Sakyi L.B."/>
            <person name="Cui X."/>
            <person name="Yuan T."/>
            <person name="Jiang B."/>
            <person name="Yang W."/>
            <person name="Lam T.T.-Y."/>
            <person name="Chang Q."/>
            <person name="Ding S."/>
            <person name="Wang X."/>
            <person name="Zhu J."/>
            <person name="Ruan X."/>
            <person name="Zhao L."/>
            <person name="Wei J."/>
            <person name="Que T."/>
            <person name="Du C."/>
            <person name="Cheng J."/>
            <person name="Dai P."/>
            <person name="Han X."/>
            <person name="Huang E."/>
            <person name="Gao Y."/>
            <person name="Liu J."/>
            <person name="Shao H."/>
            <person name="Ye R."/>
            <person name="Li L."/>
            <person name="Wei W."/>
            <person name="Wang X."/>
            <person name="Wang C."/>
            <person name="Yang T."/>
            <person name="Huo Q."/>
            <person name="Li W."/>
            <person name="Guo W."/>
            <person name="Chen H."/>
            <person name="Zhou L."/>
            <person name="Ni X."/>
            <person name="Tian J."/>
            <person name="Zhou Y."/>
            <person name="Sheng Y."/>
            <person name="Liu T."/>
            <person name="Pan Y."/>
            <person name="Xia L."/>
            <person name="Li J."/>
            <person name="Zhao F."/>
            <person name="Cao W."/>
        </authorList>
    </citation>
    <scope>NUCLEOTIDE SEQUENCE</scope>
    <source>
        <strain evidence="1">Dsil-2018</strain>
    </source>
</reference>
<organism evidence="1 2">
    <name type="scientific">Dermacentor silvarum</name>
    <name type="common">Tick</name>
    <dbReference type="NCBI Taxonomy" id="543639"/>
    <lineage>
        <taxon>Eukaryota</taxon>
        <taxon>Metazoa</taxon>
        <taxon>Ecdysozoa</taxon>
        <taxon>Arthropoda</taxon>
        <taxon>Chelicerata</taxon>
        <taxon>Arachnida</taxon>
        <taxon>Acari</taxon>
        <taxon>Parasitiformes</taxon>
        <taxon>Ixodida</taxon>
        <taxon>Ixodoidea</taxon>
        <taxon>Ixodidae</taxon>
        <taxon>Rhipicephalinae</taxon>
        <taxon>Dermacentor</taxon>
    </lineage>
</organism>
<comment type="caution">
    <text evidence="1">The sequence shown here is derived from an EMBL/GenBank/DDBJ whole genome shotgun (WGS) entry which is preliminary data.</text>
</comment>
<evidence type="ECO:0000313" key="1">
    <source>
        <dbReference type="EMBL" id="KAH7971362.1"/>
    </source>
</evidence>
<keyword evidence="2" id="KW-1185">Reference proteome</keyword>
<gene>
    <name evidence="1" type="ORF">HPB49_022609</name>
</gene>
<protein>
    <submittedName>
        <fullName evidence="1">Uncharacterized protein</fullName>
    </submittedName>
</protein>
<proteinExistence type="predicted"/>